<evidence type="ECO:0000313" key="6">
    <source>
        <dbReference type="Proteomes" id="UP000182375"/>
    </source>
</evidence>
<sequence>MTTTFITGANKSLGMETARRLVEAGHTVVVGARDPERGRAAAASLGARFVRIDVTDDASVEAAAADVAAHEGAIDVLVNNAGVLGRVGPVEEYTAADMSAVLDVNVVGVVRVTHAFLPLLRKSSHPVIVNVSSGMGSFGMTQDPARIESQYALPLYAASKAAVTMLTTQYARELKDMKVNAADPGQTATDFTGGIGHSVAEGAESIVALATIGPDGPTGQFVDRFGTLPW</sequence>
<dbReference type="SUPFAM" id="SSF51735">
    <property type="entry name" value="NAD(P)-binding Rossmann-fold domains"/>
    <property type="match status" value="1"/>
</dbReference>
<dbReference type="Pfam" id="PF00106">
    <property type="entry name" value="adh_short"/>
    <property type="match status" value="1"/>
</dbReference>
<keyword evidence="2" id="KW-0521">NADP</keyword>
<evidence type="ECO:0000256" key="3">
    <source>
        <dbReference type="ARBA" id="ARBA00023002"/>
    </source>
</evidence>
<dbReference type="PRINTS" id="PR00081">
    <property type="entry name" value="GDHRDH"/>
</dbReference>
<dbReference type="PRINTS" id="PR00080">
    <property type="entry name" value="SDRFAMILY"/>
</dbReference>
<evidence type="ECO:0000256" key="1">
    <source>
        <dbReference type="ARBA" id="ARBA00006484"/>
    </source>
</evidence>
<dbReference type="AlphaFoldDB" id="A0A1H5HLF9"/>
<dbReference type="STRING" id="67331.SAMN04490357_7540"/>
<organism evidence="5 6">
    <name type="scientific">Streptomyces misionensis</name>
    <dbReference type="NCBI Taxonomy" id="67331"/>
    <lineage>
        <taxon>Bacteria</taxon>
        <taxon>Bacillati</taxon>
        <taxon>Actinomycetota</taxon>
        <taxon>Actinomycetes</taxon>
        <taxon>Kitasatosporales</taxon>
        <taxon>Streptomycetaceae</taxon>
        <taxon>Streptomyces</taxon>
    </lineage>
</organism>
<evidence type="ECO:0000313" key="5">
    <source>
        <dbReference type="EMBL" id="SEE28856.1"/>
    </source>
</evidence>
<protein>
    <submittedName>
        <fullName evidence="5">Short-chain dehydrogenase</fullName>
    </submittedName>
</protein>
<comment type="similarity">
    <text evidence="1 4">Belongs to the short-chain dehydrogenases/reductases (SDR) family.</text>
</comment>
<dbReference type="Gene3D" id="3.40.50.720">
    <property type="entry name" value="NAD(P)-binding Rossmann-like Domain"/>
    <property type="match status" value="1"/>
</dbReference>
<dbReference type="EMBL" id="FNTD01000004">
    <property type="protein sequence ID" value="SEE28856.1"/>
    <property type="molecule type" value="Genomic_DNA"/>
</dbReference>
<accession>A0A1H5HLF9</accession>
<dbReference type="RefSeq" id="WP_074995849.1">
    <property type="nucleotide sequence ID" value="NZ_FNTD01000004.1"/>
</dbReference>
<keyword evidence="3" id="KW-0560">Oxidoreductase</keyword>
<dbReference type="InterPro" id="IPR002347">
    <property type="entry name" value="SDR_fam"/>
</dbReference>
<dbReference type="GO" id="GO:0016491">
    <property type="term" value="F:oxidoreductase activity"/>
    <property type="evidence" value="ECO:0007669"/>
    <property type="project" value="UniProtKB-KW"/>
</dbReference>
<reference evidence="5 6" key="1">
    <citation type="submission" date="2016-10" db="EMBL/GenBank/DDBJ databases">
        <authorList>
            <person name="de Groot N.N."/>
        </authorList>
    </citation>
    <scope>NUCLEOTIDE SEQUENCE [LARGE SCALE GENOMIC DNA]</scope>
    <source>
        <strain evidence="5 6">DSM 40306</strain>
    </source>
</reference>
<evidence type="ECO:0000256" key="2">
    <source>
        <dbReference type="ARBA" id="ARBA00022857"/>
    </source>
</evidence>
<proteinExistence type="inferred from homology"/>
<dbReference type="PANTHER" id="PTHR43490:SF99">
    <property type="entry name" value="SHORT-CHAIN DEHYDROGENASE_REDUCTASE"/>
    <property type="match status" value="1"/>
</dbReference>
<dbReference type="InterPro" id="IPR036291">
    <property type="entry name" value="NAD(P)-bd_dom_sf"/>
</dbReference>
<dbReference type="PANTHER" id="PTHR43490">
    <property type="entry name" value="(+)-NEOMENTHOL DEHYDROGENASE"/>
    <property type="match status" value="1"/>
</dbReference>
<evidence type="ECO:0000256" key="4">
    <source>
        <dbReference type="RuleBase" id="RU000363"/>
    </source>
</evidence>
<name>A0A1H5HLF9_9ACTN</name>
<dbReference type="Proteomes" id="UP000182375">
    <property type="component" value="Unassembled WGS sequence"/>
</dbReference>
<dbReference type="GeneID" id="95516517"/>
<dbReference type="InterPro" id="IPR020904">
    <property type="entry name" value="Sc_DH/Rdtase_CS"/>
</dbReference>
<gene>
    <name evidence="5" type="ORF">SAMN04490357_7540</name>
</gene>
<dbReference type="PROSITE" id="PS00061">
    <property type="entry name" value="ADH_SHORT"/>
    <property type="match status" value="1"/>
</dbReference>